<dbReference type="SUPFAM" id="SSF82657">
    <property type="entry name" value="BolA-like"/>
    <property type="match status" value="1"/>
</dbReference>
<dbReference type="PANTHER" id="PTHR46230">
    <property type="match status" value="1"/>
</dbReference>
<evidence type="ECO:0000313" key="3">
    <source>
        <dbReference type="Proteomes" id="UP001597101"/>
    </source>
</evidence>
<organism evidence="2 3">
    <name type="scientific">Pseudahrensia aquimaris</name>
    <dbReference type="NCBI Taxonomy" id="744461"/>
    <lineage>
        <taxon>Bacteria</taxon>
        <taxon>Pseudomonadati</taxon>
        <taxon>Pseudomonadota</taxon>
        <taxon>Alphaproteobacteria</taxon>
        <taxon>Hyphomicrobiales</taxon>
        <taxon>Ahrensiaceae</taxon>
        <taxon>Pseudahrensia</taxon>
    </lineage>
</organism>
<evidence type="ECO:0000256" key="1">
    <source>
        <dbReference type="RuleBase" id="RU003860"/>
    </source>
</evidence>
<dbReference type="PANTHER" id="PTHR46230:SF7">
    <property type="entry name" value="BOLA-LIKE PROTEIN 1"/>
    <property type="match status" value="1"/>
</dbReference>
<reference evidence="3" key="1">
    <citation type="journal article" date="2019" name="Int. J. Syst. Evol. Microbiol.">
        <title>The Global Catalogue of Microorganisms (GCM) 10K type strain sequencing project: providing services to taxonomists for standard genome sequencing and annotation.</title>
        <authorList>
            <consortium name="The Broad Institute Genomics Platform"/>
            <consortium name="The Broad Institute Genome Sequencing Center for Infectious Disease"/>
            <person name="Wu L."/>
            <person name="Ma J."/>
        </authorList>
    </citation>
    <scope>NUCLEOTIDE SEQUENCE [LARGE SCALE GENOMIC DNA]</scope>
    <source>
        <strain evidence="3">CCUG 60023</strain>
    </source>
</reference>
<dbReference type="InterPro" id="IPR036065">
    <property type="entry name" value="BolA-like_sf"/>
</dbReference>
<evidence type="ECO:0000313" key="2">
    <source>
        <dbReference type="EMBL" id="MFD0915074.1"/>
    </source>
</evidence>
<dbReference type="Pfam" id="PF01722">
    <property type="entry name" value="BolA"/>
    <property type="match status" value="1"/>
</dbReference>
<dbReference type="Proteomes" id="UP001597101">
    <property type="component" value="Unassembled WGS sequence"/>
</dbReference>
<dbReference type="Gene3D" id="3.30.300.90">
    <property type="entry name" value="BolA-like"/>
    <property type="match status" value="1"/>
</dbReference>
<dbReference type="InterPro" id="IPR002634">
    <property type="entry name" value="BolA"/>
</dbReference>
<sequence>MTQQDATAPTKGPLVLQMERKLTEAFAPTSLEVINESHLHAGHQPGFNGQGESHLRIRIVADAFNGQNRVATHRAINALMKEEFDAGLHALAIDAKGTA</sequence>
<accession>A0ABW3FE62</accession>
<protein>
    <submittedName>
        <fullName evidence="2">BolA family protein</fullName>
    </submittedName>
</protein>
<dbReference type="RefSeq" id="WP_377210925.1">
    <property type="nucleotide sequence ID" value="NZ_JBHTJV010000002.1"/>
</dbReference>
<keyword evidence="3" id="KW-1185">Reference proteome</keyword>
<dbReference type="EMBL" id="JBHTJV010000002">
    <property type="protein sequence ID" value="MFD0915074.1"/>
    <property type="molecule type" value="Genomic_DNA"/>
</dbReference>
<proteinExistence type="inferred from homology"/>
<dbReference type="PIRSF" id="PIRSF003113">
    <property type="entry name" value="BolA"/>
    <property type="match status" value="1"/>
</dbReference>
<comment type="caution">
    <text evidence="2">The sequence shown here is derived from an EMBL/GenBank/DDBJ whole genome shotgun (WGS) entry which is preliminary data.</text>
</comment>
<comment type="similarity">
    <text evidence="1">Belongs to the BolA/IbaG family.</text>
</comment>
<gene>
    <name evidence="2" type="ORF">ACFQ14_01485</name>
</gene>
<name>A0ABW3FE62_9HYPH</name>